<feature type="compositionally biased region" description="Low complexity" evidence="1">
    <location>
        <begin position="75"/>
        <end position="98"/>
    </location>
</feature>
<feature type="compositionally biased region" description="Acidic residues" evidence="1">
    <location>
        <begin position="571"/>
        <end position="581"/>
    </location>
</feature>
<feature type="compositionally biased region" description="Acidic residues" evidence="1">
    <location>
        <begin position="121"/>
        <end position="131"/>
    </location>
</feature>
<feature type="compositionally biased region" description="Basic and acidic residues" evidence="1">
    <location>
        <begin position="249"/>
        <end position="260"/>
    </location>
</feature>
<keyword evidence="3" id="KW-1185">Reference proteome</keyword>
<organism evidence="2 3">
    <name type="scientific">Leucocoprinus birnbaumii</name>
    <dbReference type="NCBI Taxonomy" id="56174"/>
    <lineage>
        <taxon>Eukaryota</taxon>
        <taxon>Fungi</taxon>
        <taxon>Dikarya</taxon>
        <taxon>Basidiomycota</taxon>
        <taxon>Agaricomycotina</taxon>
        <taxon>Agaricomycetes</taxon>
        <taxon>Agaricomycetidae</taxon>
        <taxon>Agaricales</taxon>
        <taxon>Agaricineae</taxon>
        <taxon>Agaricaceae</taxon>
        <taxon>Leucocoprinus</taxon>
    </lineage>
</organism>
<dbReference type="EMBL" id="JANIEX010000221">
    <property type="protein sequence ID" value="KAJ3570742.1"/>
    <property type="molecule type" value="Genomic_DNA"/>
</dbReference>
<feature type="compositionally biased region" description="Low complexity" evidence="1">
    <location>
        <begin position="611"/>
        <end position="622"/>
    </location>
</feature>
<feature type="region of interest" description="Disordered" evidence="1">
    <location>
        <begin position="499"/>
        <end position="693"/>
    </location>
</feature>
<feature type="region of interest" description="Disordered" evidence="1">
    <location>
        <begin position="58"/>
        <end position="444"/>
    </location>
</feature>
<feature type="compositionally biased region" description="Basic and acidic residues" evidence="1">
    <location>
        <begin position="424"/>
        <end position="444"/>
    </location>
</feature>
<evidence type="ECO:0000313" key="3">
    <source>
        <dbReference type="Proteomes" id="UP001213000"/>
    </source>
</evidence>
<feature type="compositionally biased region" description="Low complexity" evidence="1">
    <location>
        <begin position="642"/>
        <end position="655"/>
    </location>
</feature>
<dbReference type="Proteomes" id="UP001213000">
    <property type="component" value="Unassembled WGS sequence"/>
</dbReference>
<feature type="compositionally biased region" description="Pro residues" evidence="1">
    <location>
        <begin position="627"/>
        <end position="641"/>
    </location>
</feature>
<accession>A0AAD5VYV1</accession>
<sequence length="693" mass="74350">MEDFPWEHIKTETLRQNCRDLGLDKALSKDEAIRFLKAVQRQGLGPVLREEFKKDMGIAGASSPQNASVNGLQATPSKGKSSSTTKPSTPSRRAPSTRNRQAPEVEPMAMDVSFASLDADASSEAEAEEPEATIRETRGRKRKNIKQPSPQPGEEPESISAIASRTRLRDKPVKRVRLSDPGPPPARSTRSHGPAAPVTSISAIPEEKSSALRRRPGRASTKQDGEKAKASASSTSASGRAARSQSKGKAKEPETLERMATRSSKSQVTVEDDEDEDEEKEEEEEEDEGTDADADGEDEVVEDDEVEEDRFTGPGAVAAALTKASATSRPRGRPPKAATSQLRKEDMNARSSGRTKPRPAITNTILSRTRSTAGGGERASTRTIKPTAKGALLNSPKATSILSRPIRPSVKRQFQSQASKNMRQAREQRDREHELEKEKEKKQSEVFEGVVLAPVNERMYIIEPSDGGANGVVLNGVGGGGGEGGGDLAVQLDEFVANGLAGQGQDGDGDGMDIDRDPVLEQDELSDLGGSNKENDFSFRNVSESSAEGPPEVGRTLFGVGVGVSGGGGGGDEDAEGEPEPEQPQIQVDVAPQVEPQPAADGNDANTRSPLQAIQQLALLQIDSQPAPVPEPQLEPEPQPQPQLEVQMEMVVQPQPLEPQPEPQTQSQPQPEPEPQPEPQPEPAPMVFLQAFF</sequence>
<evidence type="ECO:0000313" key="2">
    <source>
        <dbReference type="EMBL" id="KAJ3570742.1"/>
    </source>
</evidence>
<dbReference type="AlphaFoldDB" id="A0AAD5VYV1"/>
<reference evidence="2" key="1">
    <citation type="submission" date="2022-07" db="EMBL/GenBank/DDBJ databases">
        <title>Genome Sequence of Leucocoprinus birnbaumii.</title>
        <authorList>
            <person name="Buettner E."/>
        </authorList>
    </citation>
    <scope>NUCLEOTIDE SEQUENCE</scope>
    <source>
        <strain evidence="2">VT141</strain>
    </source>
</reference>
<name>A0AAD5VYV1_9AGAR</name>
<comment type="caution">
    <text evidence="2">The sequence shown here is derived from an EMBL/GenBank/DDBJ whole genome shotgun (WGS) entry which is preliminary data.</text>
</comment>
<evidence type="ECO:0000256" key="1">
    <source>
        <dbReference type="SAM" id="MobiDB-lite"/>
    </source>
</evidence>
<feature type="compositionally biased region" description="Low complexity" evidence="1">
    <location>
        <begin position="230"/>
        <end position="247"/>
    </location>
</feature>
<feature type="compositionally biased region" description="Polar residues" evidence="1">
    <location>
        <begin position="62"/>
        <end position="74"/>
    </location>
</feature>
<feature type="compositionally biased region" description="Pro residues" evidence="1">
    <location>
        <begin position="670"/>
        <end position="684"/>
    </location>
</feature>
<feature type="compositionally biased region" description="Low complexity" evidence="1">
    <location>
        <begin position="316"/>
        <end position="328"/>
    </location>
</feature>
<protein>
    <submittedName>
        <fullName evidence="2">Uncharacterized protein</fullName>
    </submittedName>
</protein>
<feature type="compositionally biased region" description="Polar residues" evidence="1">
    <location>
        <begin position="361"/>
        <end position="372"/>
    </location>
</feature>
<feature type="compositionally biased region" description="Gly residues" evidence="1">
    <location>
        <begin position="560"/>
        <end position="570"/>
    </location>
</feature>
<proteinExistence type="predicted"/>
<gene>
    <name evidence="2" type="ORF">NP233_g4200</name>
</gene>
<feature type="compositionally biased region" description="Acidic residues" evidence="1">
    <location>
        <begin position="270"/>
        <end position="308"/>
    </location>
</feature>
<feature type="compositionally biased region" description="Polar residues" evidence="1">
    <location>
        <begin position="412"/>
        <end position="422"/>
    </location>
</feature>